<dbReference type="InterPro" id="IPR051057">
    <property type="entry name" value="PI-PLC_domain"/>
</dbReference>
<dbReference type="PANTHER" id="PTHR13593">
    <property type="match status" value="1"/>
</dbReference>
<gene>
    <name evidence="1" type="primary">ORF3961</name>
</gene>
<sequence>WEIARDLVLSKDDQYWVWGLNVTGPFPLRNLLDLCTWNSNLPVSVPPTNLPNPLVCNGDPRLCSLPIDKVTLPGSHNAGSGFAGPFIFPPCFYQNHELSILKQLRFGIRYLDIDTCWGDCGNNL</sequence>
<dbReference type="GO" id="GO:0006629">
    <property type="term" value="P:lipid metabolic process"/>
    <property type="evidence" value="ECO:0007669"/>
    <property type="project" value="InterPro"/>
</dbReference>
<protein>
    <recommendedName>
        <fullName evidence="2">Phosphatidylinositol-specific phospholipase C X domain-containing protein</fullName>
    </recommendedName>
</protein>
<feature type="non-terminal residue" evidence="1">
    <location>
        <position position="124"/>
    </location>
</feature>
<dbReference type="EMBL" id="HACG01001570">
    <property type="protein sequence ID" value="CEK48435.1"/>
    <property type="molecule type" value="Transcribed_RNA"/>
</dbReference>
<dbReference type="InterPro" id="IPR017946">
    <property type="entry name" value="PLC-like_Pdiesterase_TIM-brl"/>
</dbReference>
<dbReference type="PANTHER" id="PTHR13593:SF140">
    <property type="entry name" value="PLC-LIKE PHOSPHODIESTERASE"/>
    <property type="match status" value="1"/>
</dbReference>
<dbReference type="GO" id="GO:0008081">
    <property type="term" value="F:phosphoric diester hydrolase activity"/>
    <property type="evidence" value="ECO:0007669"/>
    <property type="project" value="InterPro"/>
</dbReference>
<evidence type="ECO:0008006" key="2">
    <source>
        <dbReference type="Google" id="ProtNLM"/>
    </source>
</evidence>
<dbReference type="Gene3D" id="3.20.20.190">
    <property type="entry name" value="Phosphatidylinositol (PI) phosphodiesterase"/>
    <property type="match status" value="1"/>
</dbReference>
<proteinExistence type="predicted"/>
<accession>A0A0B6XYV6</accession>
<organism evidence="1">
    <name type="scientific">Arion vulgaris</name>
    <dbReference type="NCBI Taxonomy" id="1028688"/>
    <lineage>
        <taxon>Eukaryota</taxon>
        <taxon>Metazoa</taxon>
        <taxon>Spiralia</taxon>
        <taxon>Lophotrochozoa</taxon>
        <taxon>Mollusca</taxon>
        <taxon>Gastropoda</taxon>
        <taxon>Heterobranchia</taxon>
        <taxon>Euthyneura</taxon>
        <taxon>Panpulmonata</taxon>
        <taxon>Eupulmonata</taxon>
        <taxon>Stylommatophora</taxon>
        <taxon>Helicina</taxon>
        <taxon>Arionoidea</taxon>
        <taxon>Arionidae</taxon>
        <taxon>Arion</taxon>
    </lineage>
</organism>
<feature type="non-terminal residue" evidence="1">
    <location>
        <position position="1"/>
    </location>
</feature>
<dbReference type="SUPFAM" id="SSF51695">
    <property type="entry name" value="PLC-like phosphodiesterases"/>
    <property type="match status" value="1"/>
</dbReference>
<reference evidence="1" key="1">
    <citation type="submission" date="2014-12" db="EMBL/GenBank/DDBJ databases">
        <title>Insight into the proteome of Arion vulgaris.</title>
        <authorList>
            <person name="Aradska J."/>
            <person name="Bulat T."/>
            <person name="Smidak R."/>
            <person name="Sarate P."/>
            <person name="Gangsoo J."/>
            <person name="Sialana F."/>
            <person name="Bilban M."/>
            <person name="Lubec G."/>
        </authorList>
    </citation>
    <scope>NUCLEOTIDE SEQUENCE</scope>
    <source>
        <tissue evidence="1">Skin</tissue>
    </source>
</reference>
<dbReference type="AlphaFoldDB" id="A0A0B6XYV6"/>
<name>A0A0B6XYV6_9EUPU</name>
<evidence type="ECO:0000313" key="1">
    <source>
        <dbReference type="EMBL" id="CEK48435.1"/>
    </source>
</evidence>